<dbReference type="SUPFAM" id="SSF51197">
    <property type="entry name" value="Clavaminate synthase-like"/>
    <property type="match status" value="1"/>
</dbReference>
<evidence type="ECO:0000313" key="2">
    <source>
        <dbReference type="Proteomes" id="UP000248961"/>
    </source>
</evidence>
<name>A0A395HR50_ASPHC</name>
<evidence type="ECO:0008006" key="3">
    <source>
        <dbReference type="Google" id="ProtNLM"/>
    </source>
</evidence>
<dbReference type="Proteomes" id="UP000248961">
    <property type="component" value="Unassembled WGS sequence"/>
</dbReference>
<keyword evidence="2" id="KW-1185">Reference proteome</keyword>
<dbReference type="Gene3D" id="2.60.120.620">
    <property type="entry name" value="q2cbj1_9rhob like domain"/>
    <property type="match status" value="1"/>
</dbReference>
<dbReference type="AlphaFoldDB" id="A0A395HR50"/>
<evidence type="ECO:0000313" key="1">
    <source>
        <dbReference type="EMBL" id="RAL09775.1"/>
    </source>
</evidence>
<dbReference type="STRING" id="1450537.A0A395HR50"/>
<gene>
    <name evidence="1" type="ORF">BO97DRAFT_479829</name>
</gene>
<dbReference type="RefSeq" id="XP_025548929.1">
    <property type="nucleotide sequence ID" value="XM_025700715.1"/>
</dbReference>
<dbReference type="PANTHER" id="PTHR40128:SF1">
    <property type="entry name" value="PHYTANOYL-COA HYDROXYLASE"/>
    <property type="match status" value="1"/>
</dbReference>
<dbReference type="PANTHER" id="PTHR40128">
    <property type="entry name" value="EXPRESSED PROTEIN"/>
    <property type="match status" value="1"/>
</dbReference>
<organism evidence="1 2">
    <name type="scientific">Aspergillus homomorphus (strain CBS 101889)</name>
    <dbReference type="NCBI Taxonomy" id="1450537"/>
    <lineage>
        <taxon>Eukaryota</taxon>
        <taxon>Fungi</taxon>
        <taxon>Dikarya</taxon>
        <taxon>Ascomycota</taxon>
        <taxon>Pezizomycotina</taxon>
        <taxon>Eurotiomycetes</taxon>
        <taxon>Eurotiomycetidae</taxon>
        <taxon>Eurotiales</taxon>
        <taxon>Aspergillaceae</taxon>
        <taxon>Aspergillus</taxon>
        <taxon>Aspergillus subgen. Circumdati</taxon>
    </lineage>
</organism>
<dbReference type="VEuPathDB" id="FungiDB:BO97DRAFT_479829"/>
<dbReference type="GeneID" id="37205004"/>
<accession>A0A395HR50</accession>
<protein>
    <recommendedName>
        <fullName evidence="3">Phytanoyl-CoA dioxygenase</fullName>
    </recommendedName>
</protein>
<dbReference type="EMBL" id="KZ824301">
    <property type="protein sequence ID" value="RAL09775.1"/>
    <property type="molecule type" value="Genomic_DNA"/>
</dbReference>
<sequence>MACFENPNSEFLETQFSASTRLPDGLGQNGGRINSDRVGLLRASSPSLPLDELRHRFQEDGYLFVKGFIPREDVLDARENYFEAYANTSLLQPGSSPRDGIFNKSSHPDLHKGISGQGLPVDPVGANALTNAHSDPKYRVFVEHPALTQFFRQLMDWKEHVLFHWTMLRHNVPFGLGAGITMTSFSCEGVIDIASLPGCQLVSQVPCDISIDGGGLCYLEDSAALGREIEDDFTTRAANSTDEQHLSAYNANMMAVGMLAKSPQGFVSDHPTSETHRWLATDYEAGDVVFHYPYTIYASGRNEDVEGRIRLSTDLRFYEKGEAEMDKRWFKIWDPNDGL</sequence>
<reference evidence="1 2" key="1">
    <citation type="submission" date="2018-02" db="EMBL/GenBank/DDBJ databases">
        <title>The genomes of Aspergillus section Nigri reveals drivers in fungal speciation.</title>
        <authorList>
            <consortium name="DOE Joint Genome Institute"/>
            <person name="Vesth T.C."/>
            <person name="Nybo J."/>
            <person name="Theobald S."/>
            <person name="Brandl J."/>
            <person name="Frisvad J.C."/>
            <person name="Nielsen K.F."/>
            <person name="Lyhne E.K."/>
            <person name="Kogle M.E."/>
            <person name="Kuo A."/>
            <person name="Riley R."/>
            <person name="Clum A."/>
            <person name="Nolan M."/>
            <person name="Lipzen A."/>
            <person name="Salamov A."/>
            <person name="Henrissat B."/>
            <person name="Wiebenga A."/>
            <person name="De vries R.P."/>
            <person name="Grigoriev I.V."/>
            <person name="Mortensen U.H."/>
            <person name="Andersen M.R."/>
            <person name="Baker S.E."/>
        </authorList>
    </citation>
    <scope>NUCLEOTIDE SEQUENCE [LARGE SCALE GENOMIC DNA]</scope>
    <source>
        <strain evidence="1 2">CBS 101889</strain>
    </source>
</reference>
<proteinExistence type="predicted"/>
<dbReference type="OrthoDB" id="2328924at2759"/>